<dbReference type="GO" id="GO:0008713">
    <property type="term" value="F:ADP-heptose-lipopolysaccharide heptosyltransferase activity"/>
    <property type="evidence" value="ECO:0007669"/>
    <property type="project" value="TreeGrafter"/>
</dbReference>
<reference evidence="4" key="1">
    <citation type="submission" date="2011-01" db="EMBL/GenBank/DDBJ databases">
        <title>Complete sequence of plasmid1 of Rahnella sp. Y9602.</title>
        <authorList>
            <consortium name="US DOE Joint Genome Institute"/>
            <person name="Lucas S."/>
            <person name="Copeland A."/>
            <person name="Lapidus A."/>
            <person name="Cheng J.-F."/>
            <person name="Goodwin L."/>
            <person name="Pitluck S."/>
            <person name="Lu M."/>
            <person name="Detter J.C."/>
            <person name="Han C."/>
            <person name="Tapia R."/>
            <person name="Land M."/>
            <person name="Hauser L."/>
            <person name="Kyrpides N."/>
            <person name="Ivanova N."/>
            <person name="Ovchinnikova G."/>
            <person name="Pagani I."/>
            <person name="Sobecky P.A."/>
            <person name="Martinez R.J."/>
            <person name="Woyke T."/>
        </authorList>
    </citation>
    <scope>NUCLEOTIDE SEQUENCE [LARGE SCALE GENOMIC DNA]</scope>
    <source>
        <strain evidence="4">Y9602</strain>
        <plasmid evidence="4">pRAHAQ01</plasmid>
    </source>
</reference>
<evidence type="ECO:0000256" key="2">
    <source>
        <dbReference type="ARBA" id="ARBA00022679"/>
    </source>
</evidence>
<reference evidence="3 4" key="2">
    <citation type="journal article" date="2012" name="J. Bacteriol.">
        <title>Complete Genome Sequence of Rahnella sp. Strain Y9602, a Gammaproteobacterium Isolate from Metal- and Radionuclide-Contaminated Soil.</title>
        <authorList>
            <person name="Martinez R.J."/>
            <person name="Bruce D."/>
            <person name="Detter C."/>
            <person name="Goodwin L.A."/>
            <person name="Han J."/>
            <person name="Han C.S."/>
            <person name="Held B."/>
            <person name="Land M.L."/>
            <person name="Mikhailova N."/>
            <person name="Nolan M."/>
            <person name="Pennacchio L."/>
            <person name="Pitluck S."/>
            <person name="Tapia R."/>
            <person name="Woyke T."/>
            <person name="Sobecky P.A."/>
        </authorList>
    </citation>
    <scope>NUCLEOTIDE SEQUENCE [LARGE SCALE GENOMIC DNA]</scope>
    <source>
        <strain evidence="3 4">Y9602</strain>
        <plasmid evidence="3">pRAHAQ01</plasmid>
    </source>
</reference>
<dbReference type="Proteomes" id="UP000007257">
    <property type="component" value="Plasmid pRAHAQ01"/>
</dbReference>
<dbReference type="EMBL" id="CP002506">
    <property type="protein sequence ID" value="ADW76488.1"/>
    <property type="molecule type" value="Genomic_DNA"/>
</dbReference>
<dbReference type="SUPFAM" id="SSF53756">
    <property type="entry name" value="UDP-Glycosyltransferase/glycogen phosphorylase"/>
    <property type="match status" value="1"/>
</dbReference>
<dbReference type="Pfam" id="PF01075">
    <property type="entry name" value="Glyco_transf_9"/>
    <property type="match status" value="1"/>
</dbReference>
<dbReference type="CDD" id="cd03789">
    <property type="entry name" value="GT9_LPS_heptosyltransferase"/>
    <property type="match status" value="1"/>
</dbReference>
<organism evidence="3 4">
    <name type="scientific">Rahnella sp. (strain Y9602)</name>
    <dbReference type="NCBI Taxonomy" id="2703885"/>
    <lineage>
        <taxon>Bacteria</taxon>
        <taxon>Pseudomonadati</taxon>
        <taxon>Pseudomonadota</taxon>
        <taxon>Gammaproteobacteria</taxon>
        <taxon>Enterobacterales</taxon>
        <taxon>Yersiniaceae</taxon>
        <taxon>Rahnella</taxon>
    </lineage>
</organism>
<accession>A0A0H3FNK1</accession>
<keyword evidence="2 3" id="KW-0808">Transferase</keyword>
<dbReference type="HOGENOM" id="CLU_038371_0_0_6"/>
<dbReference type="RefSeq" id="WP_013578169.1">
    <property type="nucleotide sequence ID" value="NC_015062.1"/>
</dbReference>
<evidence type="ECO:0000313" key="4">
    <source>
        <dbReference type="Proteomes" id="UP000007257"/>
    </source>
</evidence>
<geneLocation type="plasmid" evidence="3 4">
    <name>pRAHAQ01</name>
</geneLocation>
<gene>
    <name evidence="3" type="ordered locus">Rahaq_4913</name>
</gene>
<dbReference type="InterPro" id="IPR051199">
    <property type="entry name" value="LPS_LOS_Heptosyltrfase"/>
</dbReference>
<evidence type="ECO:0000256" key="1">
    <source>
        <dbReference type="ARBA" id="ARBA00022676"/>
    </source>
</evidence>
<keyword evidence="3" id="KW-0614">Plasmid</keyword>
<dbReference type="KEGG" id="rah:Rahaq_4913"/>
<proteinExistence type="predicted"/>
<dbReference type="AlphaFoldDB" id="A0A0H3FNK1"/>
<dbReference type="InterPro" id="IPR002201">
    <property type="entry name" value="Glyco_trans_9"/>
</dbReference>
<dbReference type="OrthoDB" id="9781892at2"/>
<dbReference type="PANTHER" id="PTHR30160">
    <property type="entry name" value="TETRAACYLDISACCHARIDE 4'-KINASE-RELATED"/>
    <property type="match status" value="1"/>
</dbReference>
<evidence type="ECO:0000313" key="3">
    <source>
        <dbReference type="EMBL" id="ADW76488.1"/>
    </source>
</evidence>
<dbReference type="GO" id="GO:0005829">
    <property type="term" value="C:cytosol"/>
    <property type="evidence" value="ECO:0007669"/>
    <property type="project" value="TreeGrafter"/>
</dbReference>
<name>A0A0H3FNK1_RAHSY</name>
<keyword evidence="1" id="KW-0328">Glycosyltransferase</keyword>
<dbReference type="eggNOG" id="COG0859">
    <property type="taxonomic scope" value="Bacteria"/>
</dbReference>
<dbReference type="GO" id="GO:0009244">
    <property type="term" value="P:lipopolysaccharide core region biosynthetic process"/>
    <property type="evidence" value="ECO:0007669"/>
    <property type="project" value="TreeGrafter"/>
</dbReference>
<protein>
    <submittedName>
        <fullName evidence="3">Glycosyl transferase family 9</fullName>
    </submittedName>
</protein>
<sequence>MKAIKIKVIKTILHIYCFLTRRKKYSLQERETSPGNIVIYSTTALGDYLMNTPAIMHLKNRFPASKIILVTSKKNHSLVVQYDWFDHIYIWDNKVVRILPLLCKLRKHKPDISVILHAHFPYDIFCAVLSGSKMILRDHYGSESPELNRYLDHYSGYYDGHTIRRKLKLLETLGENTGDTTMHLPVINTLLPRQYLRQRIGFQLGASNETRRWPVCFFSTLACMLLDNDRDLEIIITGTTSEKNLANDFLKQLPAHYQNNICVMSGHTQLTELVTLLKSLDVLVTGDTGPLHIAVAAGVNTVSLFATANPAYTGPCQDPDKHIILHRPDGEKTEHPMMAILPVEVYHAVRELLGRTYDSE</sequence>
<dbReference type="Gene3D" id="3.40.50.2000">
    <property type="entry name" value="Glycogen Phosphorylase B"/>
    <property type="match status" value="2"/>
</dbReference>